<feature type="compositionally biased region" description="Basic and acidic residues" evidence="1">
    <location>
        <begin position="1"/>
        <end position="12"/>
    </location>
</feature>
<feature type="compositionally biased region" description="Basic and acidic residues" evidence="1">
    <location>
        <begin position="20"/>
        <end position="30"/>
    </location>
</feature>
<name>A0A0E9ML43_9SPHN</name>
<reference evidence="2 3" key="1">
    <citation type="submission" date="2015-04" db="EMBL/GenBank/DDBJ databases">
        <title>Whole genome shotgun sequence of Sphingomonas changbaiensis NBRC 104936.</title>
        <authorList>
            <person name="Katano-Makiyama Y."/>
            <person name="Hosoyama A."/>
            <person name="Hashimoto M."/>
            <person name="Noguchi M."/>
            <person name="Tsuchikane K."/>
            <person name="Ohji S."/>
            <person name="Yamazoe A."/>
            <person name="Ichikawa N."/>
            <person name="Kimura A."/>
            <person name="Fujita N."/>
        </authorList>
    </citation>
    <scope>NUCLEOTIDE SEQUENCE [LARGE SCALE GENOMIC DNA]</scope>
    <source>
        <strain evidence="2 3">NBRC 104936</strain>
    </source>
</reference>
<evidence type="ECO:0000256" key="1">
    <source>
        <dbReference type="SAM" id="MobiDB-lite"/>
    </source>
</evidence>
<evidence type="ECO:0000313" key="2">
    <source>
        <dbReference type="EMBL" id="GAO38487.1"/>
    </source>
</evidence>
<dbReference type="EMBL" id="BBWU01000016">
    <property type="protein sequence ID" value="GAO38487.1"/>
    <property type="molecule type" value="Genomic_DNA"/>
</dbReference>
<proteinExistence type="predicted"/>
<gene>
    <name evidence="2" type="ORF">SCH01S_16_00030</name>
</gene>
<sequence>MSELDAKERNDLSSKQFAFPKERKEPLEDASHVRNAIARFDQVKGVSDDERDEAWKRIKAAAKKFGVEVSEKSWRELGKS</sequence>
<evidence type="ECO:0000313" key="3">
    <source>
        <dbReference type="Proteomes" id="UP000033202"/>
    </source>
</evidence>
<comment type="caution">
    <text evidence="2">The sequence shown here is derived from an EMBL/GenBank/DDBJ whole genome shotgun (WGS) entry which is preliminary data.</text>
</comment>
<organism evidence="2 3">
    <name type="scientific">Sphingomonas changbaiensis NBRC 104936</name>
    <dbReference type="NCBI Taxonomy" id="1219043"/>
    <lineage>
        <taxon>Bacteria</taxon>
        <taxon>Pseudomonadati</taxon>
        <taxon>Pseudomonadota</taxon>
        <taxon>Alphaproteobacteria</taxon>
        <taxon>Sphingomonadales</taxon>
        <taxon>Sphingomonadaceae</taxon>
        <taxon>Sphingomonas</taxon>
    </lineage>
</organism>
<dbReference type="Pfam" id="PF20223">
    <property type="entry name" value="DUF6582"/>
    <property type="match status" value="1"/>
</dbReference>
<accession>A0A0E9ML43</accession>
<dbReference type="Proteomes" id="UP000033202">
    <property type="component" value="Unassembled WGS sequence"/>
</dbReference>
<feature type="region of interest" description="Disordered" evidence="1">
    <location>
        <begin position="1"/>
        <end position="30"/>
    </location>
</feature>
<dbReference type="RefSeq" id="WP_046347340.1">
    <property type="nucleotide sequence ID" value="NZ_BBWU01000016.1"/>
</dbReference>
<keyword evidence="3" id="KW-1185">Reference proteome</keyword>
<dbReference type="AlphaFoldDB" id="A0A0E9ML43"/>
<dbReference type="InterPro" id="IPR046489">
    <property type="entry name" value="DUF6582"/>
</dbReference>
<protein>
    <submittedName>
        <fullName evidence="2">Uncharacterized protein</fullName>
    </submittedName>
</protein>
<dbReference type="OrthoDB" id="4870048at2"/>